<feature type="region of interest" description="Disordered" evidence="1">
    <location>
        <begin position="438"/>
        <end position="477"/>
    </location>
</feature>
<keyword evidence="3" id="KW-1185">Reference proteome</keyword>
<feature type="compositionally biased region" description="Polar residues" evidence="1">
    <location>
        <begin position="464"/>
        <end position="475"/>
    </location>
</feature>
<reference evidence="2 3" key="1">
    <citation type="journal article" date="2016" name="Mol. Biol. Evol.">
        <title>Comparative Genomics of Early-Diverging Mushroom-Forming Fungi Provides Insights into the Origins of Lignocellulose Decay Capabilities.</title>
        <authorList>
            <person name="Nagy L.G."/>
            <person name="Riley R."/>
            <person name="Tritt A."/>
            <person name="Adam C."/>
            <person name="Daum C."/>
            <person name="Floudas D."/>
            <person name="Sun H."/>
            <person name="Yadav J.S."/>
            <person name="Pangilinan J."/>
            <person name="Larsson K.H."/>
            <person name="Matsuura K."/>
            <person name="Barry K."/>
            <person name="Labutti K."/>
            <person name="Kuo R."/>
            <person name="Ohm R.A."/>
            <person name="Bhattacharya S.S."/>
            <person name="Shirouzu T."/>
            <person name="Yoshinaga Y."/>
            <person name="Martin F.M."/>
            <person name="Grigoriev I.V."/>
            <person name="Hibbett D.S."/>
        </authorList>
    </citation>
    <scope>NUCLEOTIDE SEQUENCE [LARGE SCALE GENOMIC DNA]</scope>
    <source>
        <strain evidence="2 3">93-53</strain>
    </source>
</reference>
<feature type="region of interest" description="Disordered" evidence="1">
    <location>
        <begin position="93"/>
        <end position="123"/>
    </location>
</feature>
<proteinExistence type="predicted"/>
<organism evidence="2 3">
    <name type="scientific">Laetiporus sulphureus 93-53</name>
    <dbReference type="NCBI Taxonomy" id="1314785"/>
    <lineage>
        <taxon>Eukaryota</taxon>
        <taxon>Fungi</taxon>
        <taxon>Dikarya</taxon>
        <taxon>Basidiomycota</taxon>
        <taxon>Agaricomycotina</taxon>
        <taxon>Agaricomycetes</taxon>
        <taxon>Polyporales</taxon>
        <taxon>Laetiporus</taxon>
    </lineage>
</organism>
<feature type="region of interest" description="Disordered" evidence="1">
    <location>
        <begin position="1"/>
        <end position="65"/>
    </location>
</feature>
<gene>
    <name evidence="2" type="ORF">LAESUDRAFT_717715</name>
</gene>
<feature type="compositionally biased region" description="Acidic residues" evidence="1">
    <location>
        <begin position="14"/>
        <end position="58"/>
    </location>
</feature>
<protein>
    <submittedName>
        <fullName evidence="2">Uncharacterized protein</fullName>
    </submittedName>
</protein>
<dbReference type="InterPro" id="IPR014722">
    <property type="entry name" value="Rib_uL2_dom2"/>
</dbReference>
<accession>A0A165BI23</accession>
<dbReference type="EMBL" id="KV427670">
    <property type="protein sequence ID" value="KZT01100.1"/>
    <property type="molecule type" value="Genomic_DNA"/>
</dbReference>
<dbReference type="RefSeq" id="XP_040758840.1">
    <property type="nucleotide sequence ID" value="XM_040907359.1"/>
</dbReference>
<dbReference type="GeneID" id="63824388"/>
<sequence length="553" mass="62508">MTSKGRVHNPFLDLEADVDDGEEMSEDDEAQEPEDDEAQEAEDDVAQDDEAEDDEVEVGEAAGDDIAMHLLYSAMAREDDEDDDDVVELTHQYQERAHRGRESASRDHAVEAEERPPLPNEHCPGIWMLRTKSLADQDENQNAVDEPRSHSVYSIFVSENQSCIDEADRIYVEAKSMHDILKISSVVSHLILSMPAIDLVYVEEVKEECIIVWHIQSVVQSILHRVYGPHTVQEQMPDQDNGMKMYMFKKKLFKDGLLCVSCEVEQLRLLDGTPNWVYFASLAIDDHVRVTEGELQGIKGIIQSIIGESVEVAYGPSQSQVAVQDTKVRMSSWVLQYDWLLQYSVKAHRKNRATYQHFVLKRAMISWGQYKAHKGFIKDEYNGVYQMELDAPRGVVVWLKPSEFRYLSDQQDTLPLGYATSSIPSSSGIPLASQDISATPPWVSDTSDDQSNEPLAAAWDPSSRDPSSTGDNPTDQYAALTLHPQDNTLFLFHPWVQKMLPILKRLTLTICNTKGTSPEAQWEQGQYEDKGVTVCLKELIESNTDHIRVKAYG</sequence>
<evidence type="ECO:0000313" key="2">
    <source>
        <dbReference type="EMBL" id="KZT01100.1"/>
    </source>
</evidence>
<dbReference type="InParanoid" id="A0A165BI23"/>
<dbReference type="Proteomes" id="UP000076871">
    <property type="component" value="Unassembled WGS sequence"/>
</dbReference>
<dbReference type="Gene3D" id="2.30.30.30">
    <property type="match status" value="1"/>
</dbReference>
<name>A0A165BI23_9APHY</name>
<dbReference type="AlphaFoldDB" id="A0A165BI23"/>
<feature type="compositionally biased region" description="Basic and acidic residues" evidence="1">
    <location>
        <begin position="93"/>
        <end position="116"/>
    </location>
</feature>
<evidence type="ECO:0000256" key="1">
    <source>
        <dbReference type="SAM" id="MobiDB-lite"/>
    </source>
</evidence>
<evidence type="ECO:0000313" key="3">
    <source>
        <dbReference type="Proteomes" id="UP000076871"/>
    </source>
</evidence>